<dbReference type="GO" id="GO:0005694">
    <property type="term" value="C:chromosome"/>
    <property type="evidence" value="ECO:0007669"/>
    <property type="project" value="TreeGrafter"/>
</dbReference>
<keyword evidence="12" id="KW-1185">Reference proteome</keyword>
<dbReference type="InterPro" id="IPR001650">
    <property type="entry name" value="Helicase_C-like"/>
</dbReference>
<comment type="similarity">
    <text evidence="1 7">Belongs to the helicase family. RecQ subfamily.</text>
</comment>
<comment type="caution">
    <text evidence="11">The sequence shown here is derived from an EMBL/GenBank/DDBJ whole genome shotgun (WGS) entry which is preliminary data.</text>
</comment>
<dbReference type="GO" id="GO:0005737">
    <property type="term" value="C:cytoplasm"/>
    <property type="evidence" value="ECO:0007669"/>
    <property type="project" value="TreeGrafter"/>
</dbReference>
<dbReference type="Gene3D" id="3.40.50.300">
    <property type="entry name" value="P-loop containing nucleotide triphosphate hydrolases"/>
    <property type="match status" value="2"/>
</dbReference>
<evidence type="ECO:0000313" key="12">
    <source>
        <dbReference type="Proteomes" id="UP000799764"/>
    </source>
</evidence>
<keyword evidence="3 7" id="KW-0378">Hydrolase</keyword>
<dbReference type="InterPro" id="IPR011545">
    <property type="entry name" value="DEAD/DEAH_box_helicase_dom"/>
</dbReference>
<evidence type="ECO:0000256" key="3">
    <source>
        <dbReference type="ARBA" id="ARBA00022801"/>
    </source>
</evidence>
<gene>
    <name evidence="11" type="ORF">P171DRAFT_372624</name>
</gene>
<dbReference type="InterPro" id="IPR032284">
    <property type="entry name" value="RecQ_Zn-bd"/>
</dbReference>
<keyword evidence="2 7" id="KW-0547">Nucleotide-binding</keyword>
<dbReference type="GO" id="GO:0043138">
    <property type="term" value="F:3'-5' DNA helicase activity"/>
    <property type="evidence" value="ECO:0007669"/>
    <property type="project" value="UniProtKB-EC"/>
</dbReference>
<dbReference type="InterPro" id="IPR036388">
    <property type="entry name" value="WH-like_DNA-bd_sf"/>
</dbReference>
<evidence type="ECO:0000256" key="1">
    <source>
        <dbReference type="ARBA" id="ARBA00005446"/>
    </source>
</evidence>
<dbReference type="EMBL" id="MU001514">
    <property type="protein sequence ID" value="KAF2437728.1"/>
    <property type="molecule type" value="Genomic_DNA"/>
</dbReference>
<dbReference type="InterPro" id="IPR004589">
    <property type="entry name" value="DNA_helicase_ATP-dep_RecQ"/>
</dbReference>
<dbReference type="EC" id="5.6.2.4" evidence="7"/>
<dbReference type="SUPFAM" id="SSF52540">
    <property type="entry name" value="P-loop containing nucleoside triphosphate hydrolases"/>
    <property type="match status" value="1"/>
</dbReference>
<dbReference type="SMART" id="SM00490">
    <property type="entry name" value="HELICc"/>
    <property type="match status" value="1"/>
</dbReference>
<evidence type="ECO:0000313" key="11">
    <source>
        <dbReference type="EMBL" id="KAF2437728.1"/>
    </source>
</evidence>
<dbReference type="GO" id="GO:0005524">
    <property type="term" value="F:ATP binding"/>
    <property type="evidence" value="ECO:0007669"/>
    <property type="project" value="UniProtKB-KW"/>
</dbReference>
<feature type="domain" description="Helicase ATP-binding" evidence="9">
    <location>
        <begin position="91"/>
        <end position="275"/>
    </location>
</feature>
<dbReference type="GO" id="GO:0000724">
    <property type="term" value="P:double-strand break repair via homologous recombination"/>
    <property type="evidence" value="ECO:0007669"/>
    <property type="project" value="TreeGrafter"/>
</dbReference>
<keyword evidence="7" id="KW-0539">Nucleus</keyword>
<dbReference type="GO" id="GO:0016787">
    <property type="term" value="F:hydrolase activity"/>
    <property type="evidence" value="ECO:0007669"/>
    <property type="project" value="UniProtKB-KW"/>
</dbReference>
<feature type="region of interest" description="Disordered" evidence="8">
    <location>
        <begin position="33"/>
        <end position="67"/>
    </location>
</feature>
<comment type="subcellular location">
    <subcellularLocation>
        <location evidence="7">Nucleus</location>
    </subcellularLocation>
</comment>
<evidence type="ECO:0000256" key="6">
    <source>
        <dbReference type="ARBA" id="ARBA00034617"/>
    </source>
</evidence>
<feature type="domain" description="Helicase C-terminal" evidence="10">
    <location>
        <begin position="299"/>
        <end position="445"/>
    </location>
</feature>
<feature type="region of interest" description="Disordered" evidence="8">
    <location>
        <begin position="1"/>
        <end position="20"/>
    </location>
</feature>
<dbReference type="Proteomes" id="UP000799764">
    <property type="component" value="Unassembled WGS sequence"/>
</dbReference>
<dbReference type="PANTHER" id="PTHR13710:SF120">
    <property type="entry name" value="BIFUNCTIONAL 3'-5' EXONUCLEASE_ATP-DEPENDENT HELICASE WRN"/>
    <property type="match status" value="1"/>
</dbReference>
<sequence>MHFSKHEPQPPRLSAEDEDEFLASFEDEEEFLAATEAVENGKKRPHDDENAESSLTKRPKSERSPSTMLANRVLKEHFGLGGFRLKQEAAITRLLDGGSATIVFPTGGGKSLCYQVPAVAFRYQDAALGSRTNDMSGITLVVSPLIALMKDQVDSLLRRKIKAAVLNSSISRDQFLATQEDLRNGSLDLLYCAPERLNNEGFVASLKAVPGGIRLLAVDEAHCISEWGHSFRPDYLKIARFAKEADVERVACLTATATPKVAKDICDAFSIPREGLLTTTVYRPNLRLLVQSNPKQSDNVTKLVKFLRQNPGPTIVYVTLQKGAEDLAEDLKKHGFIARAFHAGMKPEIKMQTQDEFFASDKMIVVATIAFGMGIDKSNIRNVIHFDIPDSIESYSQQVGRAGRDGLPSVCLFNLSTKDFYLRNIFTYGDRPSVRSLKLLLNDICIVNSKRLKVGDTFAVSTYHQSKEVDIGATMLSILYAQLELHHGLFRAAGAKYTEYKFKTHDAGLISSDTDPSARAIMKGSKKASTWTYVPIDQIEQSSGLSREELVRKINEWNDRGAITSTASGVQNIFRIEKPLPSTPQQINDLVSELDKTMGAQERQNLDRTRALINLVTNKKCYSRALAAYFGESADDMPEECGHCTWCETHEQVQLPNEPPQPPDPALVKRILEQVPARDDPRYLAKIAFGIKSPRMTQEGIYRKDVFESMNVCDFEELLKIFTKECHM</sequence>
<dbReference type="Gene3D" id="1.10.10.10">
    <property type="entry name" value="Winged helix-like DNA-binding domain superfamily/Winged helix DNA-binding domain"/>
    <property type="match status" value="1"/>
</dbReference>
<organism evidence="11 12">
    <name type="scientific">Karstenula rhodostoma CBS 690.94</name>
    <dbReference type="NCBI Taxonomy" id="1392251"/>
    <lineage>
        <taxon>Eukaryota</taxon>
        <taxon>Fungi</taxon>
        <taxon>Dikarya</taxon>
        <taxon>Ascomycota</taxon>
        <taxon>Pezizomycotina</taxon>
        <taxon>Dothideomycetes</taxon>
        <taxon>Pleosporomycetidae</taxon>
        <taxon>Pleosporales</taxon>
        <taxon>Massarineae</taxon>
        <taxon>Didymosphaeriaceae</taxon>
        <taxon>Karstenula</taxon>
    </lineage>
</organism>
<dbReference type="PROSITE" id="PS51194">
    <property type="entry name" value="HELICASE_CTER"/>
    <property type="match status" value="1"/>
</dbReference>
<dbReference type="GO" id="GO:0005634">
    <property type="term" value="C:nucleus"/>
    <property type="evidence" value="ECO:0007669"/>
    <property type="project" value="UniProtKB-SubCell"/>
</dbReference>
<dbReference type="Pfam" id="PF00270">
    <property type="entry name" value="DEAD"/>
    <property type="match status" value="1"/>
</dbReference>
<accession>A0A9P4P6F8</accession>
<keyword evidence="5 7" id="KW-0067">ATP-binding</keyword>
<name>A0A9P4P6F8_9PLEO</name>
<dbReference type="GO" id="GO:0003676">
    <property type="term" value="F:nucleic acid binding"/>
    <property type="evidence" value="ECO:0007669"/>
    <property type="project" value="InterPro"/>
</dbReference>
<dbReference type="PANTHER" id="PTHR13710">
    <property type="entry name" value="DNA HELICASE RECQ FAMILY MEMBER"/>
    <property type="match status" value="1"/>
</dbReference>
<dbReference type="InterPro" id="IPR014001">
    <property type="entry name" value="Helicase_ATP-bd"/>
</dbReference>
<evidence type="ECO:0000256" key="8">
    <source>
        <dbReference type="SAM" id="MobiDB-lite"/>
    </source>
</evidence>
<dbReference type="InterPro" id="IPR027417">
    <property type="entry name" value="P-loop_NTPase"/>
</dbReference>
<protein>
    <recommendedName>
        <fullName evidence="7">ATP-dependent DNA helicase</fullName>
        <ecNumber evidence="7">5.6.2.4</ecNumber>
    </recommendedName>
</protein>
<dbReference type="SMART" id="SM00487">
    <property type="entry name" value="DEXDc"/>
    <property type="match status" value="1"/>
</dbReference>
<dbReference type="AlphaFoldDB" id="A0A9P4P6F8"/>
<evidence type="ECO:0000259" key="10">
    <source>
        <dbReference type="PROSITE" id="PS51194"/>
    </source>
</evidence>
<feature type="compositionally biased region" description="Basic and acidic residues" evidence="8">
    <location>
        <begin position="39"/>
        <end position="48"/>
    </location>
</feature>
<dbReference type="OrthoDB" id="10261556at2759"/>
<dbReference type="Pfam" id="PF16124">
    <property type="entry name" value="RecQ_Zn_bind"/>
    <property type="match status" value="1"/>
</dbReference>
<proteinExistence type="inferred from homology"/>
<dbReference type="CDD" id="cd18018">
    <property type="entry name" value="DEXHc_RecQ4-like"/>
    <property type="match status" value="1"/>
</dbReference>
<keyword evidence="4 7" id="KW-0347">Helicase</keyword>
<reference evidence="11" key="1">
    <citation type="journal article" date="2020" name="Stud. Mycol.">
        <title>101 Dothideomycetes genomes: a test case for predicting lifestyles and emergence of pathogens.</title>
        <authorList>
            <person name="Haridas S."/>
            <person name="Albert R."/>
            <person name="Binder M."/>
            <person name="Bloem J."/>
            <person name="Labutti K."/>
            <person name="Salamov A."/>
            <person name="Andreopoulos B."/>
            <person name="Baker S."/>
            <person name="Barry K."/>
            <person name="Bills G."/>
            <person name="Bluhm B."/>
            <person name="Cannon C."/>
            <person name="Castanera R."/>
            <person name="Culley D."/>
            <person name="Daum C."/>
            <person name="Ezra D."/>
            <person name="Gonzalez J."/>
            <person name="Henrissat B."/>
            <person name="Kuo A."/>
            <person name="Liang C."/>
            <person name="Lipzen A."/>
            <person name="Lutzoni F."/>
            <person name="Magnuson J."/>
            <person name="Mondo S."/>
            <person name="Nolan M."/>
            <person name="Ohm R."/>
            <person name="Pangilinan J."/>
            <person name="Park H.-J."/>
            <person name="Ramirez L."/>
            <person name="Alfaro M."/>
            <person name="Sun H."/>
            <person name="Tritt A."/>
            <person name="Yoshinaga Y."/>
            <person name="Zwiers L.-H."/>
            <person name="Turgeon B."/>
            <person name="Goodwin S."/>
            <person name="Spatafora J."/>
            <person name="Crous P."/>
            <person name="Grigoriev I."/>
        </authorList>
    </citation>
    <scope>NUCLEOTIDE SEQUENCE</scope>
    <source>
        <strain evidence="11">CBS 690.94</strain>
    </source>
</reference>
<dbReference type="GO" id="GO:0009378">
    <property type="term" value="F:four-way junction helicase activity"/>
    <property type="evidence" value="ECO:0007669"/>
    <property type="project" value="TreeGrafter"/>
</dbReference>
<evidence type="ECO:0000259" key="9">
    <source>
        <dbReference type="PROSITE" id="PS51192"/>
    </source>
</evidence>
<comment type="catalytic activity">
    <reaction evidence="6 7">
        <text>Couples ATP hydrolysis with the unwinding of duplex DNA by translocating in the 3'-5' direction.</text>
        <dbReference type="EC" id="5.6.2.4"/>
    </reaction>
</comment>
<evidence type="ECO:0000256" key="7">
    <source>
        <dbReference type="RuleBase" id="RU364117"/>
    </source>
</evidence>
<dbReference type="NCBIfam" id="TIGR00614">
    <property type="entry name" value="recQ_fam"/>
    <property type="match status" value="1"/>
</dbReference>
<comment type="catalytic activity">
    <reaction evidence="7">
        <text>ATP + H2O = ADP + phosphate + H(+)</text>
        <dbReference type="Rhea" id="RHEA:13065"/>
        <dbReference type="ChEBI" id="CHEBI:15377"/>
        <dbReference type="ChEBI" id="CHEBI:15378"/>
        <dbReference type="ChEBI" id="CHEBI:30616"/>
        <dbReference type="ChEBI" id="CHEBI:43474"/>
        <dbReference type="ChEBI" id="CHEBI:456216"/>
    </reaction>
</comment>
<evidence type="ECO:0000256" key="5">
    <source>
        <dbReference type="ARBA" id="ARBA00022840"/>
    </source>
</evidence>
<dbReference type="PROSITE" id="PS51192">
    <property type="entry name" value="HELICASE_ATP_BIND_1"/>
    <property type="match status" value="1"/>
</dbReference>
<evidence type="ECO:0000256" key="2">
    <source>
        <dbReference type="ARBA" id="ARBA00022741"/>
    </source>
</evidence>
<dbReference type="Pfam" id="PF00271">
    <property type="entry name" value="Helicase_C"/>
    <property type="match status" value="1"/>
</dbReference>
<evidence type="ECO:0000256" key="4">
    <source>
        <dbReference type="ARBA" id="ARBA00022806"/>
    </source>
</evidence>